<dbReference type="InterPro" id="IPR010359">
    <property type="entry name" value="IrrE_HExxH"/>
</dbReference>
<name>A0A927WB34_9CLOT</name>
<dbReference type="EMBL" id="SVCM01000208">
    <property type="protein sequence ID" value="MBE6061880.1"/>
    <property type="molecule type" value="Genomic_DNA"/>
</dbReference>
<proteinExistence type="predicted"/>
<reference evidence="2" key="1">
    <citation type="submission" date="2019-04" db="EMBL/GenBank/DDBJ databases">
        <title>Evolution of Biomass-Degrading Anaerobic Consortia Revealed by Metagenomics.</title>
        <authorList>
            <person name="Peng X."/>
        </authorList>
    </citation>
    <scope>NUCLEOTIDE SEQUENCE</scope>
    <source>
        <strain evidence="2">SIG254</strain>
    </source>
</reference>
<evidence type="ECO:0000313" key="2">
    <source>
        <dbReference type="EMBL" id="MBE6061880.1"/>
    </source>
</evidence>
<protein>
    <submittedName>
        <fullName evidence="2">ImmA/IrrE family metallo-endopeptidase</fullName>
    </submittedName>
</protein>
<dbReference type="Pfam" id="PF06114">
    <property type="entry name" value="Peptidase_M78"/>
    <property type="match status" value="1"/>
</dbReference>
<comment type="caution">
    <text evidence="2">The sequence shown here is derived from an EMBL/GenBank/DDBJ whole genome shotgun (WGS) entry which is preliminary data.</text>
</comment>
<dbReference type="AlphaFoldDB" id="A0A927WB34"/>
<dbReference type="Gene3D" id="1.10.10.2910">
    <property type="match status" value="1"/>
</dbReference>
<evidence type="ECO:0000313" key="3">
    <source>
        <dbReference type="Proteomes" id="UP000768462"/>
    </source>
</evidence>
<feature type="domain" description="IrrE N-terminal-like" evidence="1">
    <location>
        <begin position="74"/>
        <end position="189"/>
    </location>
</feature>
<dbReference type="Proteomes" id="UP000768462">
    <property type="component" value="Unassembled WGS sequence"/>
</dbReference>
<organism evidence="2 3">
    <name type="scientific">Clostridium sulfidigenes</name>
    <dbReference type="NCBI Taxonomy" id="318464"/>
    <lineage>
        <taxon>Bacteria</taxon>
        <taxon>Bacillati</taxon>
        <taxon>Bacillota</taxon>
        <taxon>Clostridia</taxon>
        <taxon>Eubacteriales</taxon>
        <taxon>Clostridiaceae</taxon>
        <taxon>Clostridium</taxon>
    </lineage>
</organism>
<accession>A0A927WB34</accession>
<sequence length="285" mass="33598">MEKEKFYRILEFNRINKKEISTACMQFYAMLNRQNAFVIPDIQSLAKMLFTREDYKFVHIPLNSKEIGACQLRINGQRYLVINTSKSLANNNFAVAHDLYHLMIQEYSSENGIEVYLDNYDEDKNEMYANAFAGNIMMPSEDFIQTASFIKNSLSLGNKEEDKAYLNELTMIINLMEYYKTTYMSVVIRFFELELWDKNDVRLVDALLYQNNEDDQRKIFGQLSKAKGRNSIMEPTKEDDFEILMEEAKVKAKKLLELGIMTKQDFDYRLRELKGYYESVKGDIR</sequence>
<gene>
    <name evidence="2" type="ORF">E7215_17215</name>
</gene>
<evidence type="ECO:0000259" key="1">
    <source>
        <dbReference type="Pfam" id="PF06114"/>
    </source>
</evidence>